<dbReference type="GO" id="GO:0019209">
    <property type="term" value="F:kinase activator activity"/>
    <property type="evidence" value="ECO:0007669"/>
    <property type="project" value="TreeGrafter"/>
</dbReference>
<dbReference type="Proteomes" id="UP001152795">
    <property type="component" value="Unassembled WGS sequence"/>
</dbReference>
<dbReference type="SUPFAM" id="SSF47986">
    <property type="entry name" value="DEATH domain"/>
    <property type="match status" value="1"/>
</dbReference>
<dbReference type="InterPro" id="IPR011029">
    <property type="entry name" value="DEATH-like_dom_sf"/>
</dbReference>
<dbReference type="EMBL" id="CACRXK020007637">
    <property type="protein sequence ID" value="CAB4012807.1"/>
    <property type="molecule type" value="Genomic_DNA"/>
</dbReference>
<dbReference type="GO" id="GO:0003713">
    <property type="term" value="F:transcription coactivator activity"/>
    <property type="evidence" value="ECO:0007669"/>
    <property type="project" value="TreeGrafter"/>
</dbReference>
<dbReference type="GO" id="GO:0043422">
    <property type="term" value="F:protein kinase B binding"/>
    <property type="evidence" value="ECO:0007669"/>
    <property type="project" value="TreeGrafter"/>
</dbReference>
<name>A0A6S7I6T2_PARCT</name>
<dbReference type="GO" id="GO:0051059">
    <property type="term" value="F:NF-kappaB binding"/>
    <property type="evidence" value="ECO:0007669"/>
    <property type="project" value="TreeGrafter"/>
</dbReference>
<reference evidence="1" key="1">
    <citation type="submission" date="2020-04" db="EMBL/GenBank/DDBJ databases">
        <authorList>
            <person name="Alioto T."/>
            <person name="Alioto T."/>
            <person name="Gomez Garrido J."/>
        </authorList>
    </citation>
    <scope>NUCLEOTIDE SEQUENCE</scope>
    <source>
        <strain evidence="1">A484AB</strain>
    </source>
</reference>
<dbReference type="PANTHER" id="PTHR34920">
    <property type="entry name" value="B-CELL LYMPHOMA/LEUKEMIA 10"/>
    <property type="match status" value="1"/>
</dbReference>
<sequence length="171" mass="19922">MMNKESKFEILDDLRDGLVRDLQPEKHFAFLRTKRVFDEDDCEEINAKPTRRKKAELFLDILRKKGDSGFDYFCESFIECGKTQLHILNQILDAYEEKIYDNEVEQLSRPQQEFVNMEMLNEQLPRPGECGAPCLPSQITSYLPLLNGAPRQMNGDMITSYETPPPPYSTY</sequence>
<evidence type="ECO:0000313" key="2">
    <source>
        <dbReference type="Proteomes" id="UP001152795"/>
    </source>
</evidence>
<gene>
    <name evidence="1" type="ORF">PACLA_8A004358</name>
</gene>
<organism evidence="1 2">
    <name type="scientific">Paramuricea clavata</name>
    <name type="common">Red gorgonian</name>
    <name type="synonym">Violescent sea-whip</name>
    <dbReference type="NCBI Taxonomy" id="317549"/>
    <lineage>
        <taxon>Eukaryota</taxon>
        <taxon>Metazoa</taxon>
        <taxon>Cnidaria</taxon>
        <taxon>Anthozoa</taxon>
        <taxon>Octocorallia</taxon>
        <taxon>Malacalcyonacea</taxon>
        <taxon>Plexauridae</taxon>
        <taxon>Paramuricea</taxon>
    </lineage>
</organism>
<dbReference type="GO" id="GO:2001238">
    <property type="term" value="P:positive regulation of extrinsic apoptotic signaling pathway"/>
    <property type="evidence" value="ECO:0007669"/>
    <property type="project" value="TreeGrafter"/>
</dbReference>
<dbReference type="OrthoDB" id="5984934at2759"/>
<evidence type="ECO:0000313" key="1">
    <source>
        <dbReference type="EMBL" id="CAB4012807.1"/>
    </source>
</evidence>
<dbReference type="Gene3D" id="1.10.533.10">
    <property type="entry name" value="Death Domain, Fas"/>
    <property type="match status" value="1"/>
</dbReference>
<proteinExistence type="predicted"/>
<accession>A0A6S7I6T2</accession>
<dbReference type="Pfam" id="PF00619">
    <property type="entry name" value="CARD"/>
    <property type="match status" value="1"/>
</dbReference>
<comment type="caution">
    <text evidence="1">The sequence shown here is derived from an EMBL/GenBank/DDBJ whole genome shotgun (WGS) entry which is preliminary data.</text>
</comment>
<dbReference type="GO" id="GO:0006915">
    <property type="term" value="P:apoptotic process"/>
    <property type="evidence" value="ECO:0007669"/>
    <property type="project" value="InterPro"/>
</dbReference>
<dbReference type="GO" id="GO:0032449">
    <property type="term" value="C:CBM complex"/>
    <property type="evidence" value="ECO:0007669"/>
    <property type="project" value="TreeGrafter"/>
</dbReference>
<dbReference type="GO" id="GO:0002250">
    <property type="term" value="P:adaptive immune response"/>
    <property type="evidence" value="ECO:0007669"/>
    <property type="project" value="TreeGrafter"/>
</dbReference>
<dbReference type="PROSITE" id="PS50209">
    <property type="entry name" value="CARD"/>
    <property type="match status" value="1"/>
</dbReference>
<dbReference type="AlphaFoldDB" id="A0A6S7I6T2"/>
<dbReference type="GO" id="GO:0005829">
    <property type="term" value="C:cytosol"/>
    <property type="evidence" value="ECO:0007669"/>
    <property type="project" value="TreeGrafter"/>
</dbReference>
<dbReference type="InterPro" id="IPR001315">
    <property type="entry name" value="CARD"/>
</dbReference>
<protein>
    <submittedName>
        <fullName evidence="1">B-cell lymphoma leukemia 10</fullName>
    </submittedName>
</protein>
<dbReference type="PANTHER" id="PTHR34920:SF1">
    <property type="entry name" value="B-CELL LYMPHOMA_LEUKEMIA 10"/>
    <property type="match status" value="1"/>
</dbReference>
<keyword evidence="2" id="KW-1185">Reference proteome</keyword>
<dbReference type="InterPro" id="IPR033238">
    <property type="entry name" value="BCL10/E10"/>
</dbReference>